<protein>
    <submittedName>
        <fullName evidence="2">Uncharacterized protein</fullName>
    </submittedName>
</protein>
<feature type="region of interest" description="Disordered" evidence="1">
    <location>
        <begin position="68"/>
        <end position="96"/>
    </location>
</feature>
<proteinExistence type="predicted"/>
<keyword evidence="3" id="KW-1185">Reference proteome</keyword>
<organism evidence="2 3">
    <name type="scientific">Vanilla planifolia</name>
    <name type="common">Vanilla</name>
    <dbReference type="NCBI Taxonomy" id="51239"/>
    <lineage>
        <taxon>Eukaryota</taxon>
        <taxon>Viridiplantae</taxon>
        <taxon>Streptophyta</taxon>
        <taxon>Embryophyta</taxon>
        <taxon>Tracheophyta</taxon>
        <taxon>Spermatophyta</taxon>
        <taxon>Magnoliopsida</taxon>
        <taxon>Liliopsida</taxon>
        <taxon>Asparagales</taxon>
        <taxon>Orchidaceae</taxon>
        <taxon>Vanilloideae</taxon>
        <taxon>Vanilleae</taxon>
        <taxon>Vanilla</taxon>
    </lineage>
</organism>
<evidence type="ECO:0000313" key="2">
    <source>
        <dbReference type="EMBL" id="KAG0476894.1"/>
    </source>
</evidence>
<evidence type="ECO:0000313" key="3">
    <source>
        <dbReference type="Proteomes" id="UP000636800"/>
    </source>
</evidence>
<name>A0A835QVF6_VANPL</name>
<dbReference type="Proteomes" id="UP000636800">
    <property type="component" value="Chromosome 6"/>
</dbReference>
<comment type="caution">
    <text evidence="2">The sequence shown here is derived from an EMBL/GenBank/DDBJ whole genome shotgun (WGS) entry which is preliminary data.</text>
</comment>
<sequence>MRREFNKEAKRRSQRVTNHDNAQQAGVDADSPPIESLLRAAPIRVLAFGRQLCFKFLLTILPPPIRLIPPPTINPPRRRLRHNPTPPISDIDGEGIQLPPVDEVVWGPETVEWAGPSGVEAEPWLPFSAPVK</sequence>
<accession>A0A835QVF6</accession>
<dbReference type="EMBL" id="JADCNL010000006">
    <property type="protein sequence ID" value="KAG0476894.1"/>
    <property type="molecule type" value="Genomic_DNA"/>
</dbReference>
<reference evidence="2 3" key="1">
    <citation type="journal article" date="2020" name="Nat. Food">
        <title>A phased Vanilla planifolia genome enables genetic improvement of flavour and production.</title>
        <authorList>
            <person name="Hasing T."/>
            <person name="Tang H."/>
            <person name="Brym M."/>
            <person name="Khazi F."/>
            <person name="Huang T."/>
            <person name="Chambers A.H."/>
        </authorList>
    </citation>
    <scope>NUCLEOTIDE SEQUENCE [LARGE SCALE GENOMIC DNA]</scope>
    <source>
        <tissue evidence="2">Leaf</tissue>
    </source>
</reference>
<dbReference type="AlphaFoldDB" id="A0A835QVF6"/>
<gene>
    <name evidence="2" type="ORF">HPP92_013735</name>
</gene>
<evidence type="ECO:0000256" key="1">
    <source>
        <dbReference type="SAM" id="MobiDB-lite"/>
    </source>
</evidence>
<feature type="compositionally biased region" description="Polar residues" evidence="1">
    <location>
        <begin position="15"/>
        <end position="24"/>
    </location>
</feature>
<feature type="region of interest" description="Disordered" evidence="1">
    <location>
        <begin position="1"/>
        <end position="33"/>
    </location>
</feature>